<dbReference type="Gene3D" id="3.90.930.1">
    <property type="match status" value="2"/>
</dbReference>
<dbReference type="OrthoDB" id="7342920at2"/>
<dbReference type="RefSeq" id="WP_054723702.1">
    <property type="nucleotide sequence ID" value="NZ_CP012898.1"/>
</dbReference>
<keyword evidence="3" id="KW-1185">Reference proteome</keyword>
<name>A0A0P0D1P5_9FLAO</name>
<evidence type="ECO:0008006" key="4">
    <source>
        <dbReference type="Google" id="ProtNLM"/>
    </source>
</evidence>
<dbReference type="KEGG" id="ahz:APS56_00305"/>
<protein>
    <recommendedName>
        <fullName evidence="4">Phophatidylinositol-4-phosphate 5-kinase</fullName>
    </recommendedName>
</protein>
<dbReference type="Proteomes" id="UP000057981">
    <property type="component" value="Chromosome"/>
</dbReference>
<dbReference type="Pfam" id="PF07661">
    <property type="entry name" value="MORN_2"/>
    <property type="match status" value="7"/>
</dbReference>
<evidence type="ECO:0000313" key="3">
    <source>
        <dbReference type="Proteomes" id="UP000057981"/>
    </source>
</evidence>
<feature type="chain" id="PRO_5006043222" description="Phophatidylinositol-4-phosphate 5-kinase" evidence="1">
    <location>
        <begin position="27"/>
        <end position="506"/>
    </location>
</feature>
<dbReference type="SUPFAM" id="SSF82185">
    <property type="entry name" value="Histone H3 K4-specific methyltransferase SET7/9 N-terminal domain"/>
    <property type="match status" value="3"/>
</dbReference>
<feature type="signal peptide" evidence="1">
    <location>
        <begin position="1"/>
        <end position="26"/>
    </location>
</feature>
<gene>
    <name evidence="2" type="ORF">APS56_00305</name>
</gene>
<dbReference type="EMBL" id="CP012898">
    <property type="protein sequence ID" value="ALJ03682.1"/>
    <property type="molecule type" value="Genomic_DNA"/>
</dbReference>
<keyword evidence="1" id="KW-0732">Signal</keyword>
<organism evidence="2 3">
    <name type="scientific">Pseudalgibacter alginicilyticus</name>
    <dbReference type="NCBI Taxonomy" id="1736674"/>
    <lineage>
        <taxon>Bacteria</taxon>
        <taxon>Pseudomonadati</taxon>
        <taxon>Bacteroidota</taxon>
        <taxon>Flavobacteriia</taxon>
        <taxon>Flavobacteriales</taxon>
        <taxon>Flavobacteriaceae</taxon>
        <taxon>Pseudalgibacter</taxon>
    </lineage>
</organism>
<dbReference type="PANTHER" id="PTHR33706:SF1">
    <property type="entry name" value="TPR REPEAT PROTEIN"/>
    <property type="match status" value="1"/>
</dbReference>
<evidence type="ECO:0000256" key="1">
    <source>
        <dbReference type="SAM" id="SignalP"/>
    </source>
</evidence>
<dbReference type="AlphaFoldDB" id="A0A0P0D1P5"/>
<dbReference type="PANTHER" id="PTHR33706">
    <property type="entry name" value="MORN VARIANT REPEAT PROTEIN"/>
    <property type="match status" value="1"/>
</dbReference>
<proteinExistence type="predicted"/>
<dbReference type="InterPro" id="IPR011652">
    <property type="entry name" value="MORN_2"/>
</dbReference>
<accession>A0A0P0D1P5</accession>
<dbReference type="STRING" id="1736674.APS56_00305"/>
<dbReference type="Gene3D" id="2.20.110.10">
    <property type="entry name" value="Histone H3 K4-specific methyltransferase SET7/9 N-terminal domain"/>
    <property type="match status" value="1"/>
</dbReference>
<sequence>MKKTHFKIRKLTIIIILAFAGLASYAQNSTLVNAFYSRAQQEYTLKNYAQAISFLEMAEKELGTTINPKITYLQAKSHYQYDVNALKSKHLFLKFLNESNSTNHKTEEVSEIINDIENSNIVDSLGYFKDLSGRNGIKKTFFNEGNLHKVENYKNGLLDGVYQEYYENGKLFKEGVYNKGFLKGPLKTYYIHGTIKHITEYNESGKHGIQEKYNIDGTLAEILTYAIDNKNGSFKKFHEDGKTLKKEGSYKNNILAGIYKEYYNNGDISLSCIYKEGFKDGPEIKYYENGNQQWVKNYVNGKLRGIQKYFYDNKQLSKWEFYNDNGKQHGENKEYYKNGKLAITILYENGRVVDVIEQQNSKGRNINKSKVKQNPYAIGNIIKLYDNNKIRFYATYTDGVLDGEIKEYYENGQLKCEGFYNYGSRDGKFKYYYPSGVLKAIVNYKSNSELGFKDGEHIEYYETGEIAYKTTYQYNQEIQKISYYKNGTKSGEYNYLNDEWDYFPKM</sequence>
<reference evidence="2 3" key="1">
    <citation type="submission" date="2015-10" db="EMBL/GenBank/DDBJ databases">
        <authorList>
            <person name="Gilbert D.G."/>
        </authorList>
    </citation>
    <scope>NUCLEOTIDE SEQUENCE [LARGE SCALE GENOMIC DNA]</scope>
    <source>
        <strain evidence="3">HZ-22</strain>
    </source>
</reference>
<evidence type="ECO:0000313" key="2">
    <source>
        <dbReference type="EMBL" id="ALJ03682.1"/>
    </source>
</evidence>